<dbReference type="STRING" id="394096.DB31_5940"/>
<protein>
    <recommendedName>
        <fullName evidence="2">Amidohydrolase-related domain-containing protein</fullName>
    </recommendedName>
</protein>
<dbReference type="PANTHER" id="PTHR21240:SF28">
    <property type="entry name" value="ISO-OROTATE DECARBOXYLASE (EUROFUNG)"/>
    <property type="match status" value="1"/>
</dbReference>
<dbReference type="OrthoDB" id="149172at2"/>
<dbReference type="InterPro" id="IPR006680">
    <property type="entry name" value="Amidohydro-rel"/>
</dbReference>
<dbReference type="Pfam" id="PF04909">
    <property type="entry name" value="Amidohydro_2"/>
    <property type="match status" value="1"/>
</dbReference>
<comment type="caution">
    <text evidence="3">The sequence shown here is derived from an EMBL/GenBank/DDBJ whole genome shotgun (WGS) entry which is preliminary data.</text>
</comment>
<gene>
    <name evidence="3" type="ORF">DB31_5940</name>
</gene>
<keyword evidence="4" id="KW-1185">Reference proteome</keyword>
<evidence type="ECO:0000259" key="2">
    <source>
        <dbReference type="Pfam" id="PF04909"/>
    </source>
</evidence>
<evidence type="ECO:0000256" key="1">
    <source>
        <dbReference type="ARBA" id="ARBA00023239"/>
    </source>
</evidence>
<dbReference type="GO" id="GO:0019748">
    <property type="term" value="P:secondary metabolic process"/>
    <property type="evidence" value="ECO:0007669"/>
    <property type="project" value="TreeGrafter"/>
</dbReference>
<dbReference type="SUPFAM" id="SSF51556">
    <property type="entry name" value="Metallo-dependent hydrolases"/>
    <property type="match status" value="1"/>
</dbReference>
<dbReference type="RefSeq" id="WP_044199181.1">
    <property type="nucleotide sequence ID" value="NZ_JMCB01000030.1"/>
</dbReference>
<accession>A0A085VYT8</accession>
<dbReference type="GO" id="GO:0005737">
    <property type="term" value="C:cytoplasm"/>
    <property type="evidence" value="ECO:0007669"/>
    <property type="project" value="TreeGrafter"/>
</dbReference>
<evidence type="ECO:0000313" key="3">
    <source>
        <dbReference type="EMBL" id="KFE60601.1"/>
    </source>
</evidence>
<dbReference type="EMBL" id="JMCB01000030">
    <property type="protein sequence ID" value="KFE60601.1"/>
    <property type="molecule type" value="Genomic_DNA"/>
</dbReference>
<dbReference type="InterPro" id="IPR032466">
    <property type="entry name" value="Metal_Hydrolase"/>
</dbReference>
<evidence type="ECO:0000313" key="4">
    <source>
        <dbReference type="Proteomes" id="UP000028725"/>
    </source>
</evidence>
<dbReference type="PANTHER" id="PTHR21240">
    <property type="entry name" value="2-AMINO-3-CARBOXYLMUCONATE-6-SEMIALDEHYDE DECARBOXYLASE"/>
    <property type="match status" value="1"/>
</dbReference>
<sequence length="386" mass="43085">MRNGMRVIDADRHVFEPLEMWRTYLDPRFRDDAPVAVPRPIHEPLAERVSRLGARGLTYQPVDILVRGQPIQRPLSERAELALLDAEERADADLDTSTPEAHLAHMDGCGVDLAFCYPSTALYIVGMETLEPELAHALVTAYNRWLHDFCSAAPERLQGVGLVAPHAPKAMVETLDQISSYGWRAVVLRPNLLQGRSLSHPDFEAFWAACAERSLAVALHEGAHALRPTAGADRYTTRFGQHACSHPMEQMMGMLDLIEGGILERHPHLRVGFFEAGCGWVPPWLWRLDEVEYKHLASEVAERVKRKPSDYVRRQCFVTLEPGEPGISEALSWMGADRLLFGTDFPHADHDGSIVDEVLRLEQRLPPGVLAGILGANAEAFYGLSR</sequence>
<dbReference type="AlphaFoldDB" id="A0A085VYT8"/>
<dbReference type="GO" id="GO:0016787">
    <property type="term" value="F:hydrolase activity"/>
    <property type="evidence" value="ECO:0007669"/>
    <property type="project" value="InterPro"/>
</dbReference>
<organism evidence="3 4">
    <name type="scientific">Hyalangium minutum</name>
    <dbReference type="NCBI Taxonomy" id="394096"/>
    <lineage>
        <taxon>Bacteria</taxon>
        <taxon>Pseudomonadati</taxon>
        <taxon>Myxococcota</taxon>
        <taxon>Myxococcia</taxon>
        <taxon>Myxococcales</taxon>
        <taxon>Cystobacterineae</taxon>
        <taxon>Archangiaceae</taxon>
        <taxon>Hyalangium</taxon>
    </lineage>
</organism>
<dbReference type="GO" id="GO:0016831">
    <property type="term" value="F:carboxy-lyase activity"/>
    <property type="evidence" value="ECO:0007669"/>
    <property type="project" value="InterPro"/>
</dbReference>
<dbReference type="InterPro" id="IPR032465">
    <property type="entry name" value="ACMSD"/>
</dbReference>
<dbReference type="Proteomes" id="UP000028725">
    <property type="component" value="Unassembled WGS sequence"/>
</dbReference>
<reference evidence="3 4" key="1">
    <citation type="submission" date="2014-04" db="EMBL/GenBank/DDBJ databases">
        <title>Genome assembly of Hyalangium minutum DSM 14724.</title>
        <authorList>
            <person name="Sharma G."/>
            <person name="Subramanian S."/>
        </authorList>
    </citation>
    <scope>NUCLEOTIDE SEQUENCE [LARGE SCALE GENOMIC DNA]</scope>
    <source>
        <strain evidence="3 4">DSM 14724</strain>
    </source>
</reference>
<dbReference type="Gene3D" id="3.20.20.140">
    <property type="entry name" value="Metal-dependent hydrolases"/>
    <property type="match status" value="1"/>
</dbReference>
<feature type="domain" description="Amidohydrolase-related" evidence="2">
    <location>
        <begin position="11"/>
        <end position="384"/>
    </location>
</feature>
<proteinExistence type="predicted"/>
<name>A0A085VYT8_9BACT</name>
<keyword evidence="1" id="KW-0456">Lyase</keyword>